<dbReference type="Proteomes" id="UP001380186">
    <property type="component" value="Chromosome"/>
</dbReference>
<dbReference type="SUPFAM" id="SSF52058">
    <property type="entry name" value="L domain-like"/>
    <property type="match status" value="1"/>
</dbReference>
<dbReference type="PROSITE" id="PS51450">
    <property type="entry name" value="LRR"/>
    <property type="match status" value="9"/>
</dbReference>
<dbReference type="InterPro" id="IPR032171">
    <property type="entry name" value="COR-A"/>
</dbReference>
<proteinExistence type="predicted"/>
<evidence type="ECO:0000256" key="11">
    <source>
        <dbReference type="SAM" id="Phobius"/>
    </source>
</evidence>
<accession>A0ABN7CA72</accession>
<name>A0ABN7CA72_9FLAO</name>
<keyword evidence="7" id="KW-0418">Kinase</keyword>
<dbReference type="PRINTS" id="PR00449">
    <property type="entry name" value="RASTRNSFRMNG"/>
</dbReference>
<dbReference type="PANTHER" id="PTHR46652:SF3">
    <property type="entry name" value="LEUCINE-RICH REPEAT-CONTAINING PROTEIN 9"/>
    <property type="match status" value="1"/>
</dbReference>
<evidence type="ECO:0000259" key="12">
    <source>
        <dbReference type="PROSITE" id="PS51424"/>
    </source>
</evidence>
<dbReference type="PROSITE" id="PS51424">
    <property type="entry name" value="ROC"/>
    <property type="match status" value="1"/>
</dbReference>
<evidence type="ECO:0000313" key="14">
    <source>
        <dbReference type="Proteomes" id="UP001380186"/>
    </source>
</evidence>
<evidence type="ECO:0000256" key="5">
    <source>
        <dbReference type="ARBA" id="ARBA00022737"/>
    </source>
</evidence>
<dbReference type="PANTHER" id="PTHR46652">
    <property type="entry name" value="LEUCINE-RICH REPEAT AND IQ DOMAIN-CONTAINING PROTEIN 1-RELATED"/>
    <property type="match status" value="1"/>
</dbReference>
<evidence type="ECO:0000313" key="13">
    <source>
        <dbReference type="EMBL" id="BEV03227.1"/>
    </source>
</evidence>
<dbReference type="InterPro" id="IPR050836">
    <property type="entry name" value="SDS22/Internalin_LRR"/>
</dbReference>
<comment type="catalytic activity">
    <reaction evidence="10">
        <text>L-seryl-[protein] + ATP = O-phospho-L-seryl-[protein] + ADP + H(+)</text>
        <dbReference type="Rhea" id="RHEA:17989"/>
        <dbReference type="Rhea" id="RHEA-COMP:9863"/>
        <dbReference type="Rhea" id="RHEA-COMP:11604"/>
        <dbReference type="ChEBI" id="CHEBI:15378"/>
        <dbReference type="ChEBI" id="CHEBI:29999"/>
        <dbReference type="ChEBI" id="CHEBI:30616"/>
        <dbReference type="ChEBI" id="CHEBI:83421"/>
        <dbReference type="ChEBI" id="CHEBI:456216"/>
        <dbReference type="EC" id="2.7.11.1"/>
    </reaction>
</comment>
<dbReference type="EMBL" id="AP029022">
    <property type="protein sequence ID" value="BEV03227.1"/>
    <property type="molecule type" value="Genomic_DNA"/>
</dbReference>
<feature type="transmembrane region" description="Helical" evidence="11">
    <location>
        <begin position="871"/>
        <end position="890"/>
    </location>
</feature>
<dbReference type="InterPro" id="IPR020859">
    <property type="entry name" value="ROC"/>
</dbReference>
<gene>
    <name evidence="13" type="ORF">CRDW_06010</name>
</gene>
<dbReference type="SMART" id="SM00365">
    <property type="entry name" value="LRR_SD22"/>
    <property type="match status" value="8"/>
</dbReference>
<dbReference type="InterPro" id="IPR003591">
    <property type="entry name" value="Leu-rich_rpt_typical-subtyp"/>
</dbReference>
<dbReference type="InterPro" id="IPR032675">
    <property type="entry name" value="LRR_dom_sf"/>
</dbReference>
<keyword evidence="6" id="KW-0547">Nucleotide-binding</keyword>
<evidence type="ECO:0000256" key="2">
    <source>
        <dbReference type="ARBA" id="ARBA00022527"/>
    </source>
</evidence>
<keyword evidence="5" id="KW-0677">Repeat</keyword>
<keyword evidence="11" id="KW-0812">Transmembrane</keyword>
<dbReference type="SMART" id="SM00369">
    <property type="entry name" value="LRR_TYP"/>
    <property type="match status" value="8"/>
</dbReference>
<keyword evidence="11" id="KW-0472">Membrane</keyword>
<sequence>MKKPIEILELEKFYSIKLKELKQLPQHENIMFYEFRNHYEVNDEEQIIGLNLSGNHIIEIKGLENLTRLSVLDLSGNDISGIKGLENLTQLSVLDLSGNGIAGIKGLENLTLLSELDLSYNQITEIKSLEELKGLSKLNLSYNQITEIKNLESLKQLSTLYLSYNQITEIKNLESLKRLSTLYLSRNKITEIKNLESLKQLSSLYLSENQIEEIKDLEKLNKLSILDLSKNKLSDITDLLKMSFLKIVNIKGNDKIEIDYPKEVLDVGWEAVKQFSERSKEKVVFRNVKVLLLGNPNIGKSNLLEYLETNHKPVLKNSTHGVQYKKINLNNTNFHIWDFGGQEYFHATHQLFFSNNAINIILWGNEIARDNRVEKCFGIDYWLRIVQQLNCNSEEVVFLTENKIDLNIPKYSEKHISNKFENIFPNLKFYENHISLTELKNLNGYKEKLINISEEIISRFNYPQFYEVFWKRIESLEKNYVTIEEINNRPHKENVVSAMKVFHNMGMLLYFHNILPDKIFVKPQILLKLLYQKVLSDNKKYKITKEEIAKSIQNNTLDLTEKEVIILLEYFNLVFEIEAEKNNYFIPQYLPEQSETQKYFERLGSSFCSIKIKADHYLVSLAMQKLFNVYGKFVDKEKGEYQFWKDGIAIIKDDINVLIKYDAENQLIKLYSSKNSDNKQLQKEIVDFILDLPEDISLPKRNFNNHIKKRWIDVMDEDDEDFTPHFGERLEHYPEYYDEFINRNYKNEYLWKSDYFTVFVSFDGEFFSEWNQLIINDNLREINFSNYKMEFKKVGISEYYFYINKNLEDFMEKEEKGNTIINILDGGIVGAIDNSGTVNVNKKEKSKDDEKQLSIETEKIIDKKIKIWKRNGVICFFVYIIFFILGFIFYKNEWVIFDITKKDWLNFKSSTVCYIIIYGYPFLGIYLFYRLLYDRLFDPSKEKAKRDLLNSKL</sequence>
<keyword evidence="2" id="KW-0723">Serine/threonine-protein kinase</keyword>
<evidence type="ECO:0000256" key="3">
    <source>
        <dbReference type="ARBA" id="ARBA00022614"/>
    </source>
</evidence>
<dbReference type="RefSeq" id="WP_338614213.1">
    <property type="nucleotide sequence ID" value="NZ_AP029022.1"/>
</dbReference>
<feature type="domain" description="Roc" evidence="12">
    <location>
        <begin position="281"/>
        <end position="456"/>
    </location>
</feature>
<keyword evidence="11" id="KW-1133">Transmembrane helix</keyword>
<dbReference type="EC" id="2.7.11.1" evidence="1"/>
<evidence type="ECO:0000256" key="9">
    <source>
        <dbReference type="ARBA" id="ARBA00047899"/>
    </source>
</evidence>
<protein>
    <recommendedName>
        <fullName evidence="1">non-specific serine/threonine protein kinase</fullName>
        <ecNumber evidence="1">2.7.11.1</ecNumber>
    </recommendedName>
</protein>
<evidence type="ECO:0000256" key="6">
    <source>
        <dbReference type="ARBA" id="ARBA00022741"/>
    </source>
</evidence>
<dbReference type="PRINTS" id="PR00019">
    <property type="entry name" value="LEURICHRPT"/>
</dbReference>
<evidence type="ECO:0000256" key="4">
    <source>
        <dbReference type="ARBA" id="ARBA00022679"/>
    </source>
</evidence>
<keyword evidence="3" id="KW-0433">Leucine-rich repeat</keyword>
<reference evidence="13 14" key="1">
    <citation type="journal article" date="2020" name="Microbes Environ.">
        <title>Synthetic bacterial community of duckweed: a simple and stable system to study plant-microbe interactions.</title>
        <authorList>
            <person name="Ishizawa H."/>
            <person name="Tada M."/>
            <person name="Kuroda M."/>
            <person name="Inoue D."/>
            <person name="Futamata H."/>
            <person name="Ike M."/>
        </authorList>
    </citation>
    <scope>NUCLEOTIDE SEQUENCE [LARGE SCALE GENOMIC DNA]</scope>
    <source>
        <strain evidence="13 14">DW100</strain>
    </source>
</reference>
<evidence type="ECO:0000256" key="10">
    <source>
        <dbReference type="ARBA" id="ARBA00048679"/>
    </source>
</evidence>
<feature type="transmembrane region" description="Helical" evidence="11">
    <location>
        <begin position="911"/>
        <end position="929"/>
    </location>
</feature>
<dbReference type="InterPro" id="IPR027417">
    <property type="entry name" value="P-loop_NTPase"/>
</dbReference>
<dbReference type="Pfam" id="PF12799">
    <property type="entry name" value="LRR_4"/>
    <property type="match status" value="2"/>
</dbReference>
<dbReference type="Pfam" id="PF08477">
    <property type="entry name" value="Roc"/>
    <property type="match status" value="1"/>
</dbReference>
<dbReference type="InterPro" id="IPR025875">
    <property type="entry name" value="Leu-rich_rpt_4"/>
</dbReference>
<dbReference type="InterPro" id="IPR001611">
    <property type="entry name" value="Leu-rich_rpt"/>
</dbReference>
<evidence type="ECO:0000256" key="1">
    <source>
        <dbReference type="ARBA" id="ARBA00012513"/>
    </source>
</evidence>
<dbReference type="Pfam" id="PF16095">
    <property type="entry name" value="COR-A"/>
    <property type="match status" value="1"/>
</dbReference>
<organism evidence="13 14">
    <name type="scientific">Chryseobacterium gambrini</name>
    <dbReference type="NCBI Taxonomy" id="373672"/>
    <lineage>
        <taxon>Bacteria</taxon>
        <taxon>Pseudomonadati</taxon>
        <taxon>Bacteroidota</taxon>
        <taxon>Flavobacteriia</taxon>
        <taxon>Flavobacteriales</taxon>
        <taxon>Weeksellaceae</taxon>
        <taxon>Chryseobacterium group</taxon>
        <taxon>Chryseobacterium</taxon>
    </lineage>
</organism>
<dbReference type="SUPFAM" id="SSF52540">
    <property type="entry name" value="P-loop containing nucleoside triphosphate hydrolases"/>
    <property type="match status" value="1"/>
</dbReference>
<evidence type="ECO:0000256" key="7">
    <source>
        <dbReference type="ARBA" id="ARBA00022777"/>
    </source>
</evidence>
<keyword evidence="14" id="KW-1185">Reference proteome</keyword>
<dbReference type="Pfam" id="PF14580">
    <property type="entry name" value="LRR_9"/>
    <property type="match status" value="1"/>
</dbReference>
<keyword evidence="4" id="KW-0808">Transferase</keyword>
<evidence type="ECO:0000256" key="8">
    <source>
        <dbReference type="ARBA" id="ARBA00022840"/>
    </source>
</evidence>
<dbReference type="Gene3D" id="3.40.50.300">
    <property type="entry name" value="P-loop containing nucleotide triphosphate hydrolases"/>
    <property type="match status" value="1"/>
</dbReference>
<comment type="catalytic activity">
    <reaction evidence="9">
        <text>L-threonyl-[protein] + ATP = O-phospho-L-threonyl-[protein] + ADP + H(+)</text>
        <dbReference type="Rhea" id="RHEA:46608"/>
        <dbReference type="Rhea" id="RHEA-COMP:11060"/>
        <dbReference type="Rhea" id="RHEA-COMP:11605"/>
        <dbReference type="ChEBI" id="CHEBI:15378"/>
        <dbReference type="ChEBI" id="CHEBI:30013"/>
        <dbReference type="ChEBI" id="CHEBI:30616"/>
        <dbReference type="ChEBI" id="CHEBI:61977"/>
        <dbReference type="ChEBI" id="CHEBI:456216"/>
        <dbReference type="EC" id="2.7.11.1"/>
    </reaction>
</comment>
<dbReference type="Gene3D" id="3.80.10.10">
    <property type="entry name" value="Ribonuclease Inhibitor"/>
    <property type="match status" value="2"/>
</dbReference>
<keyword evidence="8" id="KW-0067">ATP-binding</keyword>